<gene>
    <name evidence="1" type="ORF">FPZ12_035410</name>
</gene>
<evidence type="ECO:0000313" key="2">
    <source>
        <dbReference type="Proteomes" id="UP000319769"/>
    </source>
</evidence>
<organism evidence="1 2">
    <name type="scientific">Amycolatopsis acidicola</name>
    <dbReference type="NCBI Taxonomy" id="2596893"/>
    <lineage>
        <taxon>Bacteria</taxon>
        <taxon>Bacillati</taxon>
        <taxon>Actinomycetota</taxon>
        <taxon>Actinomycetes</taxon>
        <taxon>Pseudonocardiales</taxon>
        <taxon>Pseudonocardiaceae</taxon>
        <taxon>Amycolatopsis</taxon>
    </lineage>
</organism>
<proteinExistence type="predicted"/>
<accession>A0A5N0UPT3</accession>
<keyword evidence="2" id="KW-1185">Reference proteome</keyword>
<protein>
    <submittedName>
        <fullName evidence="1">Uncharacterized protein</fullName>
    </submittedName>
</protein>
<reference evidence="1" key="1">
    <citation type="submission" date="2019-09" db="EMBL/GenBank/DDBJ databases">
        <authorList>
            <person name="Teo W.F.A."/>
            <person name="Duangmal K."/>
        </authorList>
    </citation>
    <scope>NUCLEOTIDE SEQUENCE [LARGE SCALE GENOMIC DNA]</scope>
    <source>
        <strain evidence="1">K81G1</strain>
    </source>
</reference>
<dbReference type="Proteomes" id="UP000319769">
    <property type="component" value="Unassembled WGS sequence"/>
</dbReference>
<name>A0A5N0UPT3_9PSEU</name>
<dbReference type="AlphaFoldDB" id="A0A5N0UPT3"/>
<comment type="caution">
    <text evidence="1">The sequence shown here is derived from an EMBL/GenBank/DDBJ whole genome shotgun (WGS) entry which is preliminary data.</text>
</comment>
<sequence length="50" mass="5135">MHAHSRDLAPLGCVAMLDPPVFECLATLAEVAGGDVGRGEECGARRKVAG</sequence>
<evidence type="ECO:0000313" key="1">
    <source>
        <dbReference type="EMBL" id="KAA9153056.1"/>
    </source>
</evidence>
<dbReference type="EMBL" id="VMNW02000080">
    <property type="protein sequence ID" value="KAA9153056.1"/>
    <property type="molecule type" value="Genomic_DNA"/>
</dbReference>